<name>E5ABD2_LEPMJ</name>
<dbReference type="OrthoDB" id="5280838at2759"/>
<dbReference type="VEuPathDB" id="FungiDB:LEMA_P021030.1"/>
<sequence>MKDILTYPNFNSVDSYAAAESFPIFSSENVVIKTTLVSPSKYHLLWFSYTLEEVNGVVGLVPHPAEGEIPPPRVSNKASPNDVVFKIEDSESQSAMPGRTLDPICTNTSHAVIVEIYNQIFGAFYSIPSPFSSRKVDDALVQVEQITRYTTTLDCLHLIRSHVGNALLQYRQSLFIAIKSDPARWLLLSLALQNDAFYTLIHMIGAHPFWPWLTPPSTLLEPIRHLISRKSRHLNTACIKAERALLLLTIEVDSGPVLPQCHANSDTWFLVAIFRDILARQFSALEQCQPGPAALKRGRIFRQLRQGGSACMAYEEMERLMLRVMSCAVPSLSEDLGLLKAFASECVRDLARNELMLNVEGNGVAYLACSRVERGDVPWRVADGV</sequence>
<dbReference type="eggNOG" id="ENOG502SVN5">
    <property type="taxonomic scope" value="Eukaryota"/>
</dbReference>
<evidence type="ECO:0000313" key="1">
    <source>
        <dbReference type="EMBL" id="CBY00973.1"/>
    </source>
</evidence>
<dbReference type="STRING" id="985895.E5ABD2"/>
<dbReference type="HOGENOM" id="CLU_717788_0_0_1"/>
<accession>E5ABD2</accession>
<dbReference type="Proteomes" id="UP000002668">
    <property type="component" value="Genome"/>
</dbReference>
<evidence type="ECO:0000313" key="2">
    <source>
        <dbReference type="Proteomes" id="UP000002668"/>
    </source>
</evidence>
<dbReference type="AlphaFoldDB" id="E5ABD2"/>
<dbReference type="InParanoid" id="E5ABD2"/>
<dbReference type="GeneID" id="13293106"/>
<gene>
    <name evidence="1" type="ORF">LEMA_P021030.1</name>
</gene>
<protein>
    <submittedName>
        <fullName evidence="1">Predicted protein</fullName>
    </submittedName>
</protein>
<dbReference type="PANTHER" id="PTHR38119">
    <property type="entry name" value="BTB DOMAIN-CONTAINING PROTEIN-RELATED"/>
    <property type="match status" value="1"/>
</dbReference>
<keyword evidence="2" id="KW-1185">Reference proteome</keyword>
<dbReference type="OMA" id="CHANSDT"/>
<dbReference type="EMBL" id="FP929138">
    <property type="protein sequence ID" value="CBY00973.1"/>
    <property type="molecule type" value="Genomic_DNA"/>
</dbReference>
<dbReference type="PANTHER" id="PTHR38119:SF1">
    <property type="entry name" value="BTB DOMAIN-CONTAINING PROTEIN"/>
    <property type="match status" value="1"/>
</dbReference>
<proteinExistence type="predicted"/>
<organism evidence="2">
    <name type="scientific">Leptosphaeria maculans (strain JN3 / isolate v23.1.3 / race Av1-4-5-6-7-8)</name>
    <name type="common">Blackleg fungus</name>
    <name type="synonym">Phoma lingam</name>
    <dbReference type="NCBI Taxonomy" id="985895"/>
    <lineage>
        <taxon>Eukaryota</taxon>
        <taxon>Fungi</taxon>
        <taxon>Dikarya</taxon>
        <taxon>Ascomycota</taxon>
        <taxon>Pezizomycotina</taxon>
        <taxon>Dothideomycetes</taxon>
        <taxon>Pleosporomycetidae</taxon>
        <taxon>Pleosporales</taxon>
        <taxon>Pleosporineae</taxon>
        <taxon>Leptosphaeriaceae</taxon>
        <taxon>Plenodomus</taxon>
        <taxon>Plenodomus lingam/Leptosphaeria maculans species complex</taxon>
    </lineage>
</organism>
<reference evidence="2" key="1">
    <citation type="journal article" date="2011" name="Nat. Commun.">
        <title>Effector diversification within compartments of the Leptosphaeria maculans genome affected by Repeat-Induced Point mutations.</title>
        <authorList>
            <person name="Rouxel T."/>
            <person name="Grandaubert J."/>
            <person name="Hane J.K."/>
            <person name="Hoede C."/>
            <person name="van de Wouw A.P."/>
            <person name="Couloux A."/>
            <person name="Dominguez V."/>
            <person name="Anthouard V."/>
            <person name="Bally P."/>
            <person name="Bourras S."/>
            <person name="Cozijnsen A.J."/>
            <person name="Ciuffetti L.M."/>
            <person name="Degrave A."/>
            <person name="Dilmaghani A."/>
            <person name="Duret L."/>
            <person name="Fudal I."/>
            <person name="Goodwin S.B."/>
            <person name="Gout L."/>
            <person name="Glaser N."/>
            <person name="Linglin J."/>
            <person name="Kema G.H.J."/>
            <person name="Lapalu N."/>
            <person name="Lawrence C.B."/>
            <person name="May K."/>
            <person name="Meyer M."/>
            <person name="Ollivier B."/>
            <person name="Poulain J."/>
            <person name="Schoch C.L."/>
            <person name="Simon A."/>
            <person name="Spatafora J.W."/>
            <person name="Stachowiak A."/>
            <person name="Turgeon B.G."/>
            <person name="Tyler B.M."/>
            <person name="Vincent D."/>
            <person name="Weissenbach J."/>
            <person name="Amselem J."/>
            <person name="Quesneville H."/>
            <person name="Oliver R.P."/>
            <person name="Wincker P."/>
            <person name="Balesdent M.-H."/>
            <person name="Howlett B.J."/>
        </authorList>
    </citation>
    <scope>NUCLEOTIDE SEQUENCE [LARGE SCALE GENOMIC DNA]</scope>
    <source>
        <strain evidence="2">JN3 / isolate v23.1.3 / race Av1-4-5-6-7-8</strain>
    </source>
</reference>